<evidence type="ECO:0000313" key="3">
    <source>
        <dbReference type="EMBL" id="QEG41554.1"/>
    </source>
</evidence>
<proteinExistence type="predicted"/>
<sequence length="411" mass="46609">MRPAAAAAVAETTSAEPVVASDSAAEDVATERGAVELDQQLATISELLRRSVSDETRLEAREQQLREREAELQRRSDDLEHRRREHARRVRQHRQLANVQQSLAEQADGFTDLLAVLADNVARQSESMHEHDREAIEDLQALAAEVELKQQTIDCLKTDLDAEQQRNRELQAELDQHLCERLFDTPSLQSQDETLEQELDEARARLAELEQQNQELATKLAAHSVRGEIATSTGAVTESMSWEERKKLILQRLENEDQSLAHGDFGDADAVRDELQSLRAMVQTTDKEIARRDSEIAELRQLLEQQSNTVGDVAIGAAAIAGLLDQDDLVREEREKLQQIQTEWQDKLRQAEIEVSLERARLARERQEIEKRNVELKDRMLERPGGAAREEELDANGKPARKWLAKLGLDK</sequence>
<feature type="region of interest" description="Disordered" evidence="2">
    <location>
        <begin position="1"/>
        <end position="25"/>
    </location>
</feature>
<dbReference type="AlphaFoldDB" id="A0A5B9QRD1"/>
<name>A0A5B9QRD1_9BACT</name>
<gene>
    <name evidence="3" type="ORF">UC8_35780</name>
</gene>
<dbReference type="OrthoDB" id="236804at2"/>
<evidence type="ECO:0000256" key="2">
    <source>
        <dbReference type="SAM" id="MobiDB-lite"/>
    </source>
</evidence>
<keyword evidence="4" id="KW-1185">Reference proteome</keyword>
<dbReference type="RefSeq" id="WP_068135157.1">
    <property type="nucleotide sequence ID" value="NZ_CP042914.1"/>
</dbReference>
<evidence type="ECO:0000256" key="1">
    <source>
        <dbReference type="SAM" id="Coils"/>
    </source>
</evidence>
<feature type="coiled-coil region" evidence="1">
    <location>
        <begin position="268"/>
        <end position="379"/>
    </location>
</feature>
<feature type="coiled-coil region" evidence="1">
    <location>
        <begin position="139"/>
        <end position="226"/>
    </location>
</feature>
<accession>A0A5B9QRD1</accession>
<reference evidence="3 4" key="1">
    <citation type="submission" date="2019-08" db="EMBL/GenBank/DDBJ databases">
        <title>Deep-cultivation of Planctomycetes and their phenomic and genomic characterization uncovers novel biology.</title>
        <authorList>
            <person name="Wiegand S."/>
            <person name="Jogler M."/>
            <person name="Boedeker C."/>
            <person name="Pinto D."/>
            <person name="Vollmers J."/>
            <person name="Rivas-Marin E."/>
            <person name="Kohn T."/>
            <person name="Peeters S.H."/>
            <person name="Heuer A."/>
            <person name="Rast P."/>
            <person name="Oberbeckmann S."/>
            <person name="Bunk B."/>
            <person name="Jeske O."/>
            <person name="Meyerdierks A."/>
            <person name="Storesund J.E."/>
            <person name="Kallscheuer N."/>
            <person name="Luecker S."/>
            <person name="Lage O.M."/>
            <person name="Pohl T."/>
            <person name="Merkel B.J."/>
            <person name="Hornburger P."/>
            <person name="Mueller R.-W."/>
            <person name="Bruemmer F."/>
            <person name="Labrenz M."/>
            <person name="Spormann A.M."/>
            <person name="Op den Camp H."/>
            <person name="Overmann J."/>
            <person name="Amann R."/>
            <person name="Jetten M.S.M."/>
            <person name="Mascher T."/>
            <person name="Medema M.H."/>
            <person name="Devos D.P."/>
            <person name="Kaster A.-K."/>
            <person name="Ovreas L."/>
            <person name="Rohde M."/>
            <person name="Galperin M.Y."/>
            <person name="Jogler C."/>
        </authorList>
    </citation>
    <scope>NUCLEOTIDE SEQUENCE [LARGE SCALE GENOMIC DNA]</scope>
    <source>
        <strain evidence="3 4">UC8</strain>
    </source>
</reference>
<protein>
    <submittedName>
        <fullName evidence="3">Uncharacterized protein</fullName>
    </submittedName>
</protein>
<keyword evidence="1" id="KW-0175">Coiled coil</keyword>
<dbReference type="KEGG" id="rul:UC8_35780"/>
<dbReference type="EMBL" id="CP042914">
    <property type="protein sequence ID" value="QEG41554.1"/>
    <property type="molecule type" value="Genomic_DNA"/>
</dbReference>
<dbReference type="Proteomes" id="UP000325286">
    <property type="component" value="Chromosome"/>
</dbReference>
<evidence type="ECO:0000313" key="4">
    <source>
        <dbReference type="Proteomes" id="UP000325286"/>
    </source>
</evidence>
<feature type="coiled-coil region" evidence="1">
    <location>
        <begin position="55"/>
        <end position="89"/>
    </location>
</feature>
<organism evidence="3 4">
    <name type="scientific">Roseimaritima ulvae</name>
    <dbReference type="NCBI Taxonomy" id="980254"/>
    <lineage>
        <taxon>Bacteria</taxon>
        <taxon>Pseudomonadati</taxon>
        <taxon>Planctomycetota</taxon>
        <taxon>Planctomycetia</taxon>
        <taxon>Pirellulales</taxon>
        <taxon>Pirellulaceae</taxon>
        <taxon>Roseimaritima</taxon>
    </lineage>
</organism>